<evidence type="ECO:0000313" key="8">
    <source>
        <dbReference type="EMBL" id="MXO52544.1"/>
    </source>
</evidence>
<dbReference type="EC" id="2.4.1.14" evidence="2"/>
<organism evidence="8 9">
    <name type="scientific">Qipengyuania pelagi</name>
    <dbReference type="NCBI Taxonomy" id="994320"/>
    <lineage>
        <taxon>Bacteria</taxon>
        <taxon>Pseudomonadati</taxon>
        <taxon>Pseudomonadota</taxon>
        <taxon>Alphaproteobacteria</taxon>
        <taxon>Sphingomonadales</taxon>
        <taxon>Erythrobacteraceae</taxon>
        <taxon>Qipengyuania</taxon>
    </lineage>
</organism>
<dbReference type="SFLD" id="SFLDG01140">
    <property type="entry name" value="C2.B:_Phosphomannomutase_and_P"/>
    <property type="match status" value="1"/>
</dbReference>
<dbReference type="Gene3D" id="3.90.1070.10">
    <property type="match status" value="1"/>
</dbReference>
<comment type="caution">
    <text evidence="8">The sequence shown here is derived from an EMBL/GenBank/DDBJ whole genome shotgun (WGS) entry which is preliminary data.</text>
</comment>
<keyword evidence="8" id="KW-0378">Hydrolase</keyword>
<dbReference type="SUPFAM" id="SSF56784">
    <property type="entry name" value="HAD-like"/>
    <property type="match status" value="1"/>
</dbReference>
<keyword evidence="3" id="KW-0328">Glycosyltransferase</keyword>
<evidence type="ECO:0000256" key="3">
    <source>
        <dbReference type="ARBA" id="ARBA00022676"/>
    </source>
</evidence>
<protein>
    <recommendedName>
        <fullName evidence="2">sucrose-phosphate synthase</fullName>
        <ecNumber evidence="2">2.4.1.14</ecNumber>
    </recommendedName>
</protein>
<dbReference type="SUPFAM" id="SSF53756">
    <property type="entry name" value="UDP-Glycosyltransferase/glycogen phosphorylase"/>
    <property type="match status" value="1"/>
</dbReference>
<feature type="domain" description="Sucrose phosphatase-like" evidence="7">
    <location>
        <begin position="444"/>
        <end position="674"/>
    </location>
</feature>
<dbReference type="Gene3D" id="3.40.50.2000">
    <property type="entry name" value="Glycogen Phosphorylase B"/>
    <property type="match status" value="3"/>
</dbReference>
<dbReference type="Pfam" id="PF00534">
    <property type="entry name" value="Glycos_transf_1"/>
    <property type="match status" value="1"/>
</dbReference>
<dbReference type="Pfam" id="PF05116">
    <property type="entry name" value="S6PP"/>
    <property type="match status" value="1"/>
</dbReference>
<dbReference type="OrthoDB" id="7847955at2"/>
<proteinExistence type="inferred from homology"/>
<comment type="similarity">
    <text evidence="1">Belongs to the glycosyltransferase 1 family.</text>
</comment>
<dbReference type="EMBL" id="WTYD01000001">
    <property type="protein sequence ID" value="MXO52544.1"/>
    <property type="molecule type" value="Genomic_DNA"/>
</dbReference>
<evidence type="ECO:0000256" key="2">
    <source>
        <dbReference type="ARBA" id="ARBA00012536"/>
    </source>
</evidence>
<dbReference type="GO" id="GO:0016791">
    <property type="term" value="F:phosphatase activity"/>
    <property type="evidence" value="ECO:0007669"/>
    <property type="project" value="UniProtKB-ARBA"/>
</dbReference>
<feature type="domain" description="Glycosyl transferase family 1" evidence="6">
    <location>
        <begin position="234"/>
        <end position="400"/>
    </location>
</feature>
<comment type="catalytic activity">
    <reaction evidence="5">
        <text>beta-D-fructose 6-phosphate + UDP-alpha-D-glucose = sucrose 6(F)-phosphate + UDP + H(+)</text>
        <dbReference type="Rhea" id="RHEA:22172"/>
        <dbReference type="ChEBI" id="CHEBI:15378"/>
        <dbReference type="ChEBI" id="CHEBI:57634"/>
        <dbReference type="ChEBI" id="CHEBI:57723"/>
        <dbReference type="ChEBI" id="CHEBI:58223"/>
        <dbReference type="ChEBI" id="CHEBI:58885"/>
        <dbReference type="EC" id="2.4.1.14"/>
    </reaction>
</comment>
<dbReference type="SFLD" id="SFLDS00003">
    <property type="entry name" value="Haloacid_Dehalogenase"/>
    <property type="match status" value="1"/>
</dbReference>
<evidence type="ECO:0000256" key="5">
    <source>
        <dbReference type="ARBA" id="ARBA00047471"/>
    </source>
</evidence>
<evidence type="ECO:0000256" key="4">
    <source>
        <dbReference type="ARBA" id="ARBA00022679"/>
    </source>
</evidence>
<dbReference type="Gene3D" id="3.40.50.1000">
    <property type="entry name" value="HAD superfamily/HAD-like"/>
    <property type="match status" value="1"/>
</dbReference>
<dbReference type="InterPro" id="IPR036412">
    <property type="entry name" value="HAD-like_sf"/>
</dbReference>
<accession>A0A844Y3B7</accession>
<dbReference type="NCBIfam" id="TIGR01484">
    <property type="entry name" value="HAD-SF-IIB"/>
    <property type="match status" value="1"/>
</dbReference>
<dbReference type="SFLD" id="SFLDG01141">
    <property type="entry name" value="C2.B.1:_Sucrose_Phosphatase_Li"/>
    <property type="match status" value="1"/>
</dbReference>
<dbReference type="AlphaFoldDB" id="A0A844Y3B7"/>
<keyword evidence="4" id="KW-0808">Transferase</keyword>
<dbReference type="GO" id="GO:0046524">
    <property type="term" value="F:sucrose-phosphate synthase activity"/>
    <property type="evidence" value="ECO:0007669"/>
    <property type="project" value="UniProtKB-EC"/>
</dbReference>
<dbReference type="InterPro" id="IPR023214">
    <property type="entry name" value="HAD_sf"/>
</dbReference>
<dbReference type="InterPro" id="IPR001296">
    <property type="entry name" value="Glyco_trans_1"/>
</dbReference>
<dbReference type="Proteomes" id="UP000430272">
    <property type="component" value="Unassembled WGS sequence"/>
</dbReference>
<evidence type="ECO:0000259" key="6">
    <source>
        <dbReference type="Pfam" id="PF00534"/>
    </source>
</evidence>
<dbReference type="PANTHER" id="PTHR46039">
    <property type="entry name" value="SUCROSE-PHOSPHATE SYNTHASE 3-RELATED"/>
    <property type="match status" value="1"/>
</dbReference>
<reference evidence="8 9" key="1">
    <citation type="submission" date="2019-12" db="EMBL/GenBank/DDBJ databases">
        <title>Genomic-based taxomic classification of the family Erythrobacteraceae.</title>
        <authorList>
            <person name="Xu L."/>
        </authorList>
    </citation>
    <scope>NUCLEOTIDE SEQUENCE [LARGE SCALE GENOMIC DNA]</scope>
    <source>
        <strain evidence="8 9">JCM 17468</strain>
    </source>
</reference>
<evidence type="ECO:0000259" key="7">
    <source>
        <dbReference type="Pfam" id="PF05116"/>
    </source>
</evidence>
<dbReference type="InterPro" id="IPR006379">
    <property type="entry name" value="HAD-SF_hydro_IIB"/>
</dbReference>
<dbReference type="InterPro" id="IPR044161">
    <property type="entry name" value="SPS"/>
</dbReference>
<dbReference type="PANTHER" id="PTHR46039:SF5">
    <property type="entry name" value="SUCROSE-PHOSPHATE SYNTHASE 3-RELATED"/>
    <property type="match status" value="1"/>
</dbReference>
<sequence>MHIMSIALGGCLRAEPVQYGITEDTGGHITYILGEMEALARRDDVELAEIITRRFVDKRLGAIHAQSEEWISDTCVIRRIDSGDPRYLAKEALAQDRAAFIDALFADLRARSRLPDIVHAHFADAADIAAQIEREFGIPFIYTAHSLGLDKRAAVTAPGPELAAELDGRIAEEDRAIGAASAIVGSSRDECERQILAYPSARIGRVNRIVPGVKVPSVGQDARDRARDLIAPFLREPDKPIILAIARPVAKKNLAMLVEAFGRSPWLRAKANLVILAGLRDGIESGGAERRAVFSELLDTIDRHELYGSIAYPPRHAREDVEALFALARESGGVFVNPAKVEPYGLTLVEAAAHGVPVVATRIGGPIDILDQLDHGLLVDPDDPQDIADAIERLLDDRALWAEKSANALARVTAMTWEAYADHFVALARDILSREEPVNKVLSSLLVCDLDNTLTGCRIGVSRLREYLSRNSGVGFVLATGRSIVEAQRIVREWGLPRPRAWITSVGSELYVERHGEIERDLLFDRKIALGWDPAAVDEAVKGLKGLTPQPHYEQREFKRSFFADDPTVADALRVRLLERGIYARTVLSHATLLDILPIAGGKAVAMRHIAGRLGVDMRNVFAVGDSGNDEDMLSVCDNAIMVANHSQEIATLSDRANVYVARRSHANGALEGILAHQRRQRAAHRVEQVA</sequence>
<dbReference type="InterPro" id="IPR006380">
    <property type="entry name" value="SPP-like_dom"/>
</dbReference>
<gene>
    <name evidence="8" type="ORF">GRI47_00795</name>
</gene>
<keyword evidence="9" id="KW-1185">Reference proteome</keyword>
<evidence type="ECO:0000313" key="9">
    <source>
        <dbReference type="Proteomes" id="UP000430272"/>
    </source>
</evidence>
<evidence type="ECO:0000256" key="1">
    <source>
        <dbReference type="ARBA" id="ARBA00006530"/>
    </source>
</evidence>
<name>A0A844Y3B7_9SPHN</name>